<dbReference type="EMBL" id="CM056816">
    <property type="protein sequence ID" value="KAJ8634457.1"/>
    <property type="molecule type" value="Genomic_DNA"/>
</dbReference>
<dbReference type="Proteomes" id="UP001234297">
    <property type="component" value="Chromosome 8"/>
</dbReference>
<name>A0ACC2LMY9_PERAE</name>
<accession>A0ACC2LMY9</accession>
<keyword evidence="2" id="KW-1185">Reference proteome</keyword>
<comment type="caution">
    <text evidence="1">The sequence shown here is derived from an EMBL/GenBank/DDBJ whole genome shotgun (WGS) entry which is preliminary data.</text>
</comment>
<sequence length="132" mass="14424">MSFSSNSMSGPILESVVAIPSLVHLDMSSNQFNGTLPKFLYEMKGLKYLNLENNNFQGAVPFNWSSIKMFVVFKASGTCNLCYNRSIVSFKLKIGITHVIKMGSQFFQPDKSSSSSYDSSSRGGGSSYGSTT</sequence>
<evidence type="ECO:0000313" key="2">
    <source>
        <dbReference type="Proteomes" id="UP001234297"/>
    </source>
</evidence>
<reference evidence="1 2" key="1">
    <citation type="journal article" date="2022" name="Hortic Res">
        <title>A haplotype resolved chromosomal level avocado genome allows analysis of novel avocado genes.</title>
        <authorList>
            <person name="Nath O."/>
            <person name="Fletcher S.J."/>
            <person name="Hayward A."/>
            <person name="Shaw L.M."/>
            <person name="Masouleh A.K."/>
            <person name="Furtado A."/>
            <person name="Henry R.J."/>
            <person name="Mitter N."/>
        </authorList>
    </citation>
    <scope>NUCLEOTIDE SEQUENCE [LARGE SCALE GENOMIC DNA]</scope>
    <source>
        <strain evidence="2">cv. Hass</strain>
    </source>
</reference>
<evidence type="ECO:0000313" key="1">
    <source>
        <dbReference type="EMBL" id="KAJ8634457.1"/>
    </source>
</evidence>
<gene>
    <name evidence="1" type="ORF">MRB53_027793</name>
</gene>
<protein>
    <submittedName>
        <fullName evidence="1">Uncharacterized protein</fullName>
    </submittedName>
</protein>
<organism evidence="1 2">
    <name type="scientific">Persea americana</name>
    <name type="common">Avocado</name>
    <dbReference type="NCBI Taxonomy" id="3435"/>
    <lineage>
        <taxon>Eukaryota</taxon>
        <taxon>Viridiplantae</taxon>
        <taxon>Streptophyta</taxon>
        <taxon>Embryophyta</taxon>
        <taxon>Tracheophyta</taxon>
        <taxon>Spermatophyta</taxon>
        <taxon>Magnoliopsida</taxon>
        <taxon>Magnoliidae</taxon>
        <taxon>Laurales</taxon>
        <taxon>Lauraceae</taxon>
        <taxon>Persea</taxon>
    </lineage>
</organism>
<proteinExistence type="predicted"/>